<keyword evidence="2" id="KW-1185">Reference proteome</keyword>
<evidence type="ECO:0000313" key="1">
    <source>
        <dbReference type="EMBL" id="QEI06767.1"/>
    </source>
</evidence>
<dbReference type="EMBL" id="CP043046">
    <property type="protein sequence ID" value="QEI06767.1"/>
    <property type="molecule type" value="Genomic_DNA"/>
</dbReference>
<protein>
    <submittedName>
        <fullName evidence="1">Uncharacterized protein</fullName>
    </submittedName>
</protein>
<gene>
    <name evidence="1" type="ORF">FXN63_13695</name>
</gene>
<dbReference type="KEGG" id="pacr:FXN63_13695"/>
<reference evidence="1 2" key="1">
    <citation type="submission" date="2019-08" db="EMBL/GenBank/DDBJ databases">
        <title>Amphibian skin-associated Pigmentiphaga: genome sequence and occurrence across geography and hosts.</title>
        <authorList>
            <person name="Bletz M.C."/>
            <person name="Bunk B."/>
            <person name="Sproeer C."/>
            <person name="Biwer P."/>
            <person name="Reiter S."/>
            <person name="Rabemananjara F.C.E."/>
            <person name="Schulz S."/>
            <person name="Overmann J."/>
            <person name="Vences M."/>
        </authorList>
    </citation>
    <scope>NUCLEOTIDE SEQUENCE [LARGE SCALE GENOMIC DNA]</scope>
    <source>
        <strain evidence="1 2">Mada1488</strain>
    </source>
</reference>
<proteinExistence type="predicted"/>
<accession>A0A5C0B2E4</accession>
<sequence length="199" mass="21195">MLAGLFSISSHADTGAARSDTRNIKSQLTIYVDAPVAQTGGTVLVVAKPVSKQEWDKLPAVPAQRLASGNAADITPGSKLFETVIASKVSIVEFVYPEGGSFGFNLVAANRSAPALSTKRILVGSGYYTDRKTGERVDWKDVSAIHIQGPEVDEQFSRRVRVSSGEIMNTYPPVTRQPGVTVHAPTDAQLDASLVKEPG</sequence>
<organism evidence="1 2">
    <name type="scientific">Pigmentiphaga aceris</name>
    <dbReference type="NCBI Taxonomy" id="1940612"/>
    <lineage>
        <taxon>Bacteria</taxon>
        <taxon>Pseudomonadati</taxon>
        <taxon>Pseudomonadota</taxon>
        <taxon>Betaproteobacteria</taxon>
        <taxon>Burkholderiales</taxon>
        <taxon>Alcaligenaceae</taxon>
        <taxon>Pigmentiphaga</taxon>
    </lineage>
</organism>
<dbReference type="AlphaFoldDB" id="A0A5C0B2E4"/>
<evidence type="ECO:0000313" key="2">
    <source>
        <dbReference type="Proteomes" id="UP000325161"/>
    </source>
</evidence>
<dbReference type="RefSeq" id="WP_148815703.1">
    <property type="nucleotide sequence ID" value="NZ_CP043046.1"/>
</dbReference>
<dbReference type="Proteomes" id="UP000325161">
    <property type="component" value="Chromosome"/>
</dbReference>
<name>A0A5C0B2E4_9BURK</name>
<dbReference type="OrthoDB" id="8455040at2"/>